<accession>A0A931D7C9</accession>
<protein>
    <recommendedName>
        <fullName evidence="3">DUF3077 domain-containing protein</fullName>
    </recommendedName>
</protein>
<dbReference type="Proteomes" id="UP000596932">
    <property type="component" value="Unassembled WGS sequence"/>
</dbReference>
<evidence type="ECO:0000313" key="2">
    <source>
        <dbReference type="Proteomes" id="UP000596932"/>
    </source>
</evidence>
<keyword evidence="2" id="KW-1185">Reference proteome</keyword>
<evidence type="ECO:0000313" key="1">
    <source>
        <dbReference type="EMBL" id="MBG0837428.1"/>
    </source>
</evidence>
<reference evidence="1" key="1">
    <citation type="submission" date="2020-07" db="EMBL/GenBank/DDBJ databases">
        <title>Pseudomonas chaetoceroseae sp. nov., a new member of the Pseudomonas oleovorans group isolated from a culture of Chaetoceros calcitrans.</title>
        <authorList>
            <person name="Girard L."/>
            <person name="Lood C."/>
            <person name="De Mot R."/>
            <person name="Baudart J."/>
        </authorList>
    </citation>
    <scope>NUCLEOTIDE SEQUENCE</scope>
    <source>
        <strain evidence="1">536</strain>
    </source>
</reference>
<name>A0A931D7C9_9PSED</name>
<dbReference type="EMBL" id="JACFYX010000022">
    <property type="protein sequence ID" value="MBG0837428.1"/>
    <property type="molecule type" value="Genomic_DNA"/>
</dbReference>
<dbReference type="RefSeq" id="WP_196476463.1">
    <property type="nucleotide sequence ID" value="NZ_JACFYX020000009.1"/>
</dbReference>
<organism evidence="1 2">
    <name type="scientific">Pseudomonas chaetocerotis</name>
    <dbReference type="NCBI Taxonomy" id="2758695"/>
    <lineage>
        <taxon>Bacteria</taxon>
        <taxon>Pseudomonadati</taxon>
        <taxon>Pseudomonadota</taxon>
        <taxon>Gammaproteobacteria</taxon>
        <taxon>Pseudomonadales</taxon>
        <taxon>Pseudomonadaceae</taxon>
        <taxon>Pseudomonas</taxon>
    </lineage>
</organism>
<gene>
    <name evidence="1" type="ORF">H3221_20125</name>
</gene>
<sequence>MTLRTAAIEFRPTPPLDAGEFGNTLVLATVPGLDPGLALDAAMDLLDAVHGALLELVQMGDQQSSRLAALSLYANETAQALVRSVIEGKEVPDA</sequence>
<evidence type="ECO:0008006" key="3">
    <source>
        <dbReference type="Google" id="ProtNLM"/>
    </source>
</evidence>
<comment type="caution">
    <text evidence="1">The sequence shown here is derived from an EMBL/GenBank/DDBJ whole genome shotgun (WGS) entry which is preliminary data.</text>
</comment>
<proteinExistence type="predicted"/>
<dbReference type="AlphaFoldDB" id="A0A931D7C9"/>